<reference evidence="3 4" key="1">
    <citation type="submission" date="2021-02" db="EMBL/GenBank/DDBJ databases">
        <title>Streptomyces spirodelae sp. nov., isolated from duckweed.</title>
        <authorList>
            <person name="Saimee Y."/>
            <person name="Duangmal K."/>
        </authorList>
    </citation>
    <scope>NUCLEOTIDE SEQUENCE [LARGE SCALE GENOMIC DNA]</scope>
    <source>
        <strain evidence="3 4">DW4-2</strain>
    </source>
</reference>
<evidence type="ECO:0000313" key="3">
    <source>
        <dbReference type="EMBL" id="MBO8187712.1"/>
    </source>
</evidence>
<dbReference type="PANTHER" id="PTHR46268:SF6">
    <property type="entry name" value="UNIVERSAL STRESS PROTEIN UP12"/>
    <property type="match status" value="1"/>
</dbReference>
<name>A0ABS3WX75_9ACTN</name>
<dbReference type="InterPro" id="IPR014729">
    <property type="entry name" value="Rossmann-like_a/b/a_fold"/>
</dbReference>
<dbReference type="InterPro" id="IPR006016">
    <property type="entry name" value="UspA"/>
</dbReference>
<dbReference type="PRINTS" id="PR01438">
    <property type="entry name" value="UNVRSLSTRESS"/>
</dbReference>
<dbReference type="Proteomes" id="UP001518976">
    <property type="component" value="Unassembled WGS sequence"/>
</dbReference>
<accession>A0ABS3WX75</accession>
<evidence type="ECO:0000256" key="1">
    <source>
        <dbReference type="ARBA" id="ARBA00008791"/>
    </source>
</evidence>
<feature type="domain" description="UspA" evidence="2">
    <location>
        <begin position="162"/>
        <end position="300"/>
    </location>
</feature>
<dbReference type="Gene3D" id="3.40.50.620">
    <property type="entry name" value="HUPs"/>
    <property type="match status" value="2"/>
</dbReference>
<dbReference type="SUPFAM" id="SSF52402">
    <property type="entry name" value="Adenine nucleotide alpha hydrolases-like"/>
    <property type="match status" value="2"/>
</dbReference>
<sequence>MSRNVTVGLDGSAESRAAAEWAAREAELRALPLRLLHVREPSSASLTQSRLPAGAPRWQDWTARMPQEAAEGIQLRHSRVEVTAEQVEGAPVEVLTSAAKDAELLVLGSRGLGAARGFLVGSVGLAVAARVERPVVFVRACELAADEHAMDPAGIPSAATAFRPVVLGLDADSPNDAVLAFAFEEAARRSTALRAVHGWNLPPYYVYGLSAALGLPEELAVHKAAEVTEALRPWCQKYPDVRVVEESRVGSPAQHLIEASRDSSLIVLGRRTRNSRIGARIGSVTHAVLHHAAVPVTVVPHG</sequence>
<gene>
    <name evidence="3" type="ORF">JW592_19925</name>
</gene>
<evidence type="ECO:0000313" key="4">
    <source>
        <dbReference type="Proteomes" id="UP001518976"/>
    </source>
</evidence>
<protein>
    <submittedName>
        <fullName evidence="3">Universal stress protein</fullName>
    </submittedName>
</protein>
<dbReference type="InterPro" id="IPR006015">
    <property type="entry name" value="Universal_stress_UspA"/>
</dbReference>
<comment type="similarity">
    <text evidence="1">Belongs to the universal stress protein A family.</text>
</comment>
<organism evidence="3 4">
    <name type="scientific">Streptomyces spirodelae</name>
    <dbReference type="NCBI Taxonomy" id="2812904"/>
    <lineage>
        <taxon>Bacteria</taxon>
        <taxon>Bacillati</taxon>
        <taxon>Actinomycetota</taxon>
        <taxon>Actinomycetes</taxon>
        <taxon>Kitasatosporales</taxon>
        <taxon>Streptomycetaceae</taxon>
        <taxon>Streptomyces</taxon>
    </lineage>
</organism>
<keyword evidence="4" id="KW-1185">Reference proteome</keyword>
<evidence type="ECO:0000259" key="2">
    <source>
        <dbReference type="Pfam" id="PF00582"/>
    </source>
</evidence>
<feature type="domain" description="UspA" evidence="2">
    <location>
        <begin position="1"/>
        <end position="139"/>
    </location>
</feature>
<comment type="caution">
    <text evidence="3">The sequence shown here is derived from an EMBL/GenBank/DDBJ whole genome shotgun (WGS) entry which is preliminary data.</text>
</comment>
<proteinExistence type="inferred from homology"/>
<dbReference type="Pfam" id="PF00582">
    <property type="entry name" value="Usp"/>
    <property type="match status" value="2"/>
</dbReference>
<dbReference type="PANTHER" id="PTHR46268">
    <property type="entry name" value="STRESS RESPONSE PROTEIN NHAX"/>
    <property type="match status" value="1"/>
</dbReference>
<dbReference type="EMBL" id="JAFFZN010000018">
    <property type="protein sequence ID" value="MBO8187712.1"/>
    <property type="molecule type" value="Genomic_DNA"/>
</dbReference>
<dbReference type="RefSeq" id="WP_209266515.1">
    <property type="nucleotide sequence ID" value="NZ_JAFFZN010000018.1"/>
</dbReference>